<evidence type="ECO:0000313" key="4">
    <source>
        <dbReference type="WBParaSite" id="OFLC_0001567301-mRNA-1"/>
    </source>
</evidence>
<dbReference type="AlphaFoldDB" id="A0A183I7E8"/>
<dbReference type="EMBL" id="UZAJ01042570">
    <property type="protein sequence ID" value="VDP23109.1"/>
    <property type="molecule type" value="Genomic_DNA"/>
</dbReference>
<dbReference type="GO" id="GO:0018996">
    <property type="term" value="P:molting cycle, collagen and cuticulin-based cuticle"/>
    <property type="evidence" value="ECO:0007669"/>
    <property type="project" value="TreeGrafter"/>
</dbReference>
<dbReference type="PANTHER" id="PTHR10796:SF105">
    <property type="entry name" value="SSD DOMAIN-CONTAINING PROTEIN"/>
    <property type="match status" value="1"/>
</dbReference>
<reference evidence="4" key="1">
    <citation type="submission" date="2016-06" db="UniProtKB">
        <authorList>
            <consortium name="WormBaseParasite"/>
        </authorList>
    </citation>
    <scope>IDENTIFICATION</scope>
</reference>
<dbReference type="InterPro" id="IPR051697">
    <property type="entry name" value="Patched_domain-protein"/>
</dbReference>
<proteinExistence type="predicted"/>
<keyword evidence="1" id="KW-0812">Transmembrane</keyword>
<dbReference type="Proteomes" id="UP000267606">
    <property type="component" value="Unassembled WGS sequence"/>
</dbReference>
<keyword evidence="1" id="KW-1133">Transmembrane helix</keyword>
<evidence type="ECO:0000313" key="3">
    <source>
        <dbReference type="Proteomes" id="UP000267606"/>
    </source>
</evidence>
<organism evidence="4">
    <name type="scientific">Onchocerca flexuosa</name>
    <dbReference type="NCBI Taxonomy" id="387005"/>
    <lineage>
        <taxon>Eukaryota</taxon>
        <taxon>Metazoa</taxon>
        <taxon>Ecdysozoa</taxon>
        <taxon>Nematoda</taxon>
        <taxon>Chromadorea</taxon>
        <taxon>Rhabditida</taxon>
        <taxon>Spirurina</taxon>
        <taxon>Spiruromorpha</taxon>
        <taxon>Filarioidea</taxon>
        <taxon>Onchocercidae</taxon>
        <taxon>Onchocerca</taxon>
    </lineage>
</organism>
<dbReference type="GO" id="GO:0030659">
    <property type="term" value="C:cytoplasmic vesicle membrane"/>
    <property type="evidence" value="ECO:0007669"/>
    <property type="project" value="TreeGrafter"/>
</dbReference>
<keyword evidence="3" id="KW-1185">Reference proteome</keyword>
<accession>A0A183I7E8</accession>
<dbReference type="WBParaSite" id="OFLC_0001567301-mRNA-1">
    <property type="protein sequence ID" value="OFLC_0001567301-mRNA-1"/>
    <property type="gene ID" value="OFLC_0001567301"/>
</dbReference>
<sequence>MIDIATEILSLNEFVLNNLTVNLNGRVYNFGKDICVRTTLCPLSNTIVQFFFDAFWNEKLWDDPRVRLDYPFLHFFENKFFLPLHLYGVKLGGAKGIESIEMIHLHYPIPSTDHACYTYRILQESFCVQKFKKNCSNETAEVVGDALESALKEYLAINEQSLIKTAMFSFSMLKNEMNKNTLYTFPFISLTILLLVTFTIFSWFVYFFDSRGNTMLKNDLYMAENFEK</sequence>
<keyword evidence="1" id="KW-0472">Membrane</keyword>
<evidence type="ECO:0000256" key="1">
    <source>
        <dbReference type="SAM" id="Phobius"/>
    </source>
</evidence>
<evidence type="ECO:0000313" key="2">
    <source>
        <dbReference type="EMBL" id="VDP23109.1"/>
    </source>
</evidence>
<gene>
    <name evidence="2" type="ORF">OFLC_LOCUS15660</name>
</gene>
<name>A0A183I7E8_9BILA</name>
<reference evidence="2 3" key="2">
    <citation type="submission" date="2018-11" db="EMBL/GenBank/DDBJ databases">
        <authorList>
            <consortium name="Pathogen Informatics"/>
        </authorList>
    </citation>
    <scope>NUCLEOTIDE SEQUENCE [LARGE SCALE GENOMIC DNA]</scope>
</reference>
<dbReference type="PANTHER" id="PTHR10796">
    <property type="entry name" value="PATCHED-RELATED"/>
    <property type="match status" value="1"/>
</dbReference>
<protein>
    <submittedName>
        <fullName evidence="2 4">Uncharacterized protein</fullName>
    </submittedName>
</protein>
<feature type="transmembrane region" description="Helical" evidence="1">
    <location>
        <begin position="182"/>
        <end position="208"/>
    </location>
</feature>
<dbReference type="GO" id="GO:0006897">
    <property type="term" value="P:endocytosis"/>
    <property type="evidence" value="ECO:0007669"/>
    <property type="project" value="TreeGrafter"/>
</dbReference>
<dbReference type="GO" id="GO:0005886">
    <property type="term" value="C:plasma membrane"/>
    <property type="evidence" value="ECO:0007669"/>
    <property type="project" value="TreeGrafter"/>
</dbReference>